<comment type="caution">
    <text evidence="3">The sequence shown here is derived from an EMBL/GenBank/DDBJ whole genome shotgun (WGS) entry which is preliminary data.</text>
</comment>
<dbReference type="AlphaFoldDB" id="A0ABD5U7V9"/>
<proteinExistence type="predicted"/>
<feature type="domain" description="DUF1508" evidence="2">
    <location>
        <begin position="115"/>
        <end position="162"/>
    </location>
</feature>
<dbReference type="EMBL" id="JBHSXM010000001">
    <property type="protein sequence ID" value="MFC6834903.1"/>
    <property type="molecule type" value="Genomic_DNA"/>
</dbReference>
<dbReference type="Gene3D" id="2.30.29.80">
    <property type="match status" value="1"/>
</dbReference>
<name>A0ABD5U7V9_9EURY</name>
<accession>A0ABD5U7V9</accession>
<feature type="compositionally biased region" description="Polar residues" evidence="1">
    <location>
        <begin position="61"/>
        <end position="72"/>
    </location>
</feature>
<gene>
    <name evidence="3" type="ORF">ACFQHK_00105</name>
</gene>
<evidence type="ECO:0000256" key="1">
    <source>
        <dbReference type="SAM" id="MobiDB-lite"/>
    </source>
</evidence>
<evidence type="ECO:0000313" key="3">
    <source>
        <dbReference type="EMBL" id="MFC6834903.1"/>
    </source>
</evidence>
<reference evidence="3 4" key="1">
    <citation type="journal article" date="2019" name="Int. J. Syst. Evol. Microbiol.">
        <title>The Global Catalogue of Microorganisms (GCM) 10K type strain sequencing project: providing services to taxonomists for standard genome sequencing and annotation.</title>
        <authorList>
            <consortium name="The Broad Institute Genomics Platform"/>
            <consortium name="The Broad Institute Genome Sequencing Center for Infectious Disease"/>
            <person name="Wu L."/>
            <person name="Ma J."/>
        </authorList>
    </citation>
    <scope>NUCLEOTIDE SEQUENCE [LARGE SCALE GENOMIC DNA]</scope>
    <source>
        <strain evidence="3 4">PSRA2</strain>
    </source>
</reference>
<dbReference type="InterPro" id="IPR036913">
    <property type="entry name" value="YegP-like_sf"/>
</dbReference>
<feature type="region of interest" description="Disordered" evidence="1">
    <location>
        <begin position="48"/>
        <end position="83"/>
    </location>
</feature>
<dbReference type="Pfam" id="PF07411">
    <property type="entry name" value="DUF1508"/>
    <property type="match status" value="1"/>
</dbReference>
<dbReference type="InterPro" id="IPR010879">
    <property type="entry name" value="DUF1508"/>
</dbReference>
<dbReference type="NCBIfam" id="NF041908">
    <property type="entry name" value="HVO_2922"/>
    <property type="match status" value="1"/>
</dbReference>
<evidence type="ECO:0000313" key="4">
    <source>
        <dbReference type="Proteomes" id="UP001596406"/>
    </source>
</evidence>
<sequence length="162" mass="17339">MTERTRLTVDVDVSLDEERLSVVLDEIEEATTELATDGLAGEIRLTVDTEGTDGAAEPTPGGTSEEASAGTSTEDDEGPPNVENEAVRSFAALAEREAFEAPLVDSQTAFEVYEDRAGRWRWRLRHENGNIIADSGGSYASRTGAVRGIRSVKRNAPGAAVE</sequence>
<protein>
    <submittedName>
        <fullName evidence="3">HVO_2922 family protein</fullName>
    </submittedName>
</protein>
<dbReference type="RefSeq" id="WP_304446614.1">
    <property type="nucleotide sequence ID" value="NZ_JARRAH010000001.1"/>
</dbReference>
<organism evidence="3 4">
    <name type="scientific">Halomarina ordinaria</name>
    <dbReference type="NCBI Taxonomy" id="3033939"/>
    <lineage>
        <taxon>Archaea</taxon>
        <taxon>Methanobacteriati</taxon>
        <taxon>Methanobacteriota</taxon>
        <taxon>Stenosarchaea group</taxon>
        <taxon>Halobacteria</taxon>
        <taxon>Halobacteriales</taxon>
        <taxon>Natronomonadaceae</taxon>
        <taxon>Halomarina</taxon>
    </lineage>
</organism>
<evidence type="ECO:0000259" key="2">
    <source>
        <dbReference type="Pfam" id="PF07411"/>
    </source>
</evidence>
<keyword evidence="4" id="KW-1185">Reference proteome</keyword>
<dbReference type="SUPFAM" id="SSF160113">
    <property type="entry name" value="YegP-like"/>
    <property type="match status" value="1"/>
</dbReference>
<dbReference type="Proteomes" id="UP001596406">
    <property type="component" value="Unassembled WGS sequence"/>
</dbReference>